<dbReference type="Proteomes" id="UP000265520">
    <property type="component" value="Unassembled WGS sequence"/>
</dbReference>
<evidence type="ECO:0000256" key="1">
    <source>
        <dbReference type="SAM" id="Coils"/>
    </source>
</evidence>
<organism evidence="3 4">
    <name type="scientific">Trifolium medium</name>
    <dbReference type="NCBI Taxonomy" id="97028"/>
    <lineage>
        <taxon>Eukaryota</taxon>
        <taxon>Viridiplantae</taxon>
        <taxon>Streptophyta</taxon>
        <taxon>Embryophyta</taxon>
        <taxon>Tracheophyta</taxon>
        <taxon>Spermatophyta</taxon>
        <taxon>Magnoliopsida</taxon>
        <taxon>eudicotyledons</taxon>
        <taxon>Gunneridae</taxon>
        <taxon>Pentapetalae</taxon>
        <taxon>rosids</taxon>
        <taxon>fabids</taxon>
        <taxon>Fabales</taxon>
        <taxon>Fabaceae</taxon>
        <taxon>Papilionoideae</taxon>
        <taxon>50 kb inversion clade</taxon>
        <taxon>NPAAA clade</taxon>
        <taxon>Hologalegina</taxon>
        <taxon>IRL clade</taxon>
        <taxon>Trifolieae</taxon>
        <taxon>Trifolium</taxon>
    </lineage>
</organism>
<evidence type="ECO:0000313" key="4">
    <source>
        <dbReference type="Proteomes" id="UP000265520"/>
    </source>
</evidence>
<dbReference type="EMBL" id="LXQA011468514">
    <property type="protein sequence ID" value="MCI98263.1"/>
    <property type="molecule type" value="Genomic_DNA"/>
</dbReference>
<feature type="region of interest" description="Disordered" evidence="2">
    <location>
        <begin position="44"/>
        <end position="65"/>
    </location>
</feature>
<name>A0A392WFG2_9FABA</name>
<keyword evidence="4" id="KW-1185">Reference proteome</keyword>
<reference evidence="3 4" key="1">
    <citation type="journal article" date="2018" name="Front. Plant Sci.">
        <title>Red Clover (Trifolium pratense) and Zigzag Clover (T. medium) - A Picture of Genomic Similarities and Differences.</title>
        <authorList>
            <person name="Dluhosova J."/>
            <person name="Istvanek J."/>
            <person name="Nedelnik J."/>
            <person name="Repkova J."/>
        </authorList>
    </citation>
    <scope>NUCLEOTIDE SEQUENCE [LARGE SCALE GENOMIC DNA]</scope>
    <source>
        <strain evidence="4">cv. 10/8</strain>
        <tissue evidence="3">Leaf</tissue>
    </source>
</reference>
<sequence>MSSNDDEIRKTQEERKKMEHELASLAALNAVTFDTELYGASDRSSYLTSVPASEDAENIEADNEF</sequence>
<comment type="caution">
    <text evidence="3">The sequence shown here is derived from an EMBL/GenBank/DDBJ whole genome shotgun (WGS) entry which is preliminary data.</text>
</comment>
<protein>
    <submittedName>
        <fullName evidence="3">Splicing factor 3B subunit 1-like</fullName>
    </submittedName>
</protein>
<feature type="coiled-coil region" evidence="1">
    <location>
        <begin position="1"/>
        <end position="28"/>
    </location>
</feature>
<feature type="compositionally biased region" description="Acidic residues" evidence="2">
    <location>
        <begin position="54"/>
        <end position="65"/>
    </location>
</feature>
<proteinExistence type="predicted"/>
<accession>A0A392WFG2</accession>
<keyword evidence="1" id="KW-0175">Coiled coil</keyword>
<dbReference type="AlphaFoldDB" id="A0A392WFG2"/>
<evidence type="ECO:0000313" key="3">
    <source>
        <dbReference type="EMBL" id="MCI98263.1"/>
    </source>
</evidence>
<feature type="non-terminal residue" evidence="3">
    <location>
        <position position="65"/>
    </location>
</feature>
<evidence type="ECO:0000256" key="2">
    <source>
        <dbReference type="SAM" id="MobiDB-lite"/>
    </source>
</evidence>